<dbReference type="InterPro" id="IPR012317">
    <property type="entry name" value="Poly(ADP-ribose)pol_cat_dom"/>
</dbReference>
<reference evidence="8" key="1">
    <citation type="submission" date="2024-07" db="EMBL/GenBank/DDBJ databases">
        <title>Two chromosome-level genome assemblies of Korean endemic species Abeliophyllum distichum and Forsythia ovata (Oleaceae).</title>
        <authorList>
            <person name="Jang H."/>
        </authorList>
    </citation>
    <scope>NUCLEOTIDE SEQUENCE [LARGE SCALE GENOMIC DNA]</scope>
</reference>
<dbReference type="Gene3D" id="3.90.228.10">
    <property type="match status" value="1"/>
</dbReference>
<evidence type="ECO:0000256" key="1">
    <source>
        <dbReference type="ARBA" id="ARBA00004123"/>
    </source>
</evidence>
<gene>
    <name evidence="7" type="ORF">Fot_14684</name>
</gene>
<keyword evidence="2" id="KW-0217">Developmental protein</keyword>
<evidence type="ECO:0000256" key="4">
    <source>
        <dbReference type="ARBA" id="ARBA00023242"/>
    </source>
</evidence>
<keyword evidence="3" id="KW-0346">Stress response</keyword>
<comment type="subcellular location">
    <subcellularLocation>
        <location evidence="1">Nucleus</location>
    </subcellularLocation>
</comment>
<dbReference type="InterPro" id="IPR057823">
    <property type="entry name" value="WWE_RCD1"/>
</dbReference>
<dbReference type="InterPro" id="IPR044964">
    <property type="entry name" value="RCD1/SRO1-5"/>
</dbReference>
<dbReference type="Pfam" id="PF23467">
    <property type="entry name" value="WWE_5"/>
    <property type="match status" value="1"/>
</dbReference>
<dbReference type="PROSITE" id="PS51059">
    <property type="entry name" value="PARP_CATALYTIC"/>
    <property type="match status" value="1"/>
</dbReference>
<sequence length="606" mass="68005">MEANFAKVLDNGRHAVVDLKRKRATSGTCFKGDTDVVLPLRSTTSSFIHKLGKRRKLYESKSKHDFCSLFSGKSLLKYYSNFKKSGLPHRLMCYYHGEWNDFPQDIVKSVQKDLLAKKTAVEVDVNGNIVLLDFLHMMQLDLNSGLHQPIAWIDESGNCFFPEIFSDYDEAHLSHYEFDKGHGHLASEPQGPESIKLHLEIELNGSDTFKLKESVGESNGKQIQVQENPAEKDCDEVNNSRTRVSAAKADEKPEENKEMEGIMVVMVDHVQGFLDADTVKKIFLKGIGSSARAEVVEVHHGSSTTMEARLELFQKQVEITKEYRGDANVQYAWLPCSKGTVLGIMKYGVGHYELSKIKPVYGTGIYLIPADCTEISASYFDVDENDTRHVVFCRVIMGNMELVHSGRKQFHPSSEDFDSGVDNLQNPKQYIVWNTNMNSHIYPEYVVSFKMASDVEGPMVETESRVDVSGVSTCYERPQAQLHLDSSSTELGSDCHYVSAERSLKDAMVLGPSSPRVPKSPWMPFPKLFAAISHEVPSKNMDLVNANYELFRNKKISRDDFVKKLRLIVGDALLRSAITSLQCKIPSKSNKEMAASKQKAGNLGGF</sequence>
<evidence type="ECO:0000259" key="6">
    <source>
        <dbReference type="PROSITE" id="PS51879"/>
    </source>
</evidence>
<feature type="domain" description="RST" evidence="6">
    <location>
        <begin position="516"/>
        <end position="587"/>
    </location>
</feature>
<accession>A0ABD1W7E9</accession>
<keyword evidence="4" id="KW-0539">Nucleus</keyword>
<dbReference type="InterPro" id="IPR022003">
    <property type="entry name" value="RST"/>
</dbReference>
<dbReference type="PANTHER" id="PTHR32263:SF41">
    <property type="entry name" value="INACTIVE POLY [ADP-RIBOSE] POLYMERASE RCD1-LIKE ISOFORM X1"/>
    <property type="match status" value="1"/>
</dbReference>
<evidence type="ECO:0000256" key="3">
    <source>
        <dbReference type="ARBA" id="ARBA00023016"/>
    </source>
</evidence>
<proteinExistence type="predicted"/>
<dbReference type="GO" id="GO:0005634">
    <property type="term" value="C:nucleus"/>
    <property type="evidence" value="ECO:0007669"/>
    <property type="project" value="UniProtKB-SubCell"/>
</dbReference>
<dbReference type="PROSITE" id="PS51879">
    <property type="entry name" value="RST"/>
    <property type="match status" value="1"/>
</dbReference>
<comment type="caution">
    <text evidence="7">The sequence shown here is derived from an EMBL/GenBank/DDBJ whole genome shotgun (WGS) entry which is preliminary data.</text>
</comment>
<dbReference type="EMBL" id="JBFOLJ010000004">
    <property type="protein sequence ID" value="KAL2545451.1"/>
    <property type="molecule type" value="Genomic_DNA"/>
</dbReference>
<organism evidence="7 8">
    <name type="scientific">Forsythia ovata</name>
    <dbReference type="NCBI Taxonomy" id="205694"/>
    <lineage>
        <taxon>Eukaryota</taxon>
        <taxon>Viridiplantae</taxon>
        <taxon>Streptophyta</taxon>
        <taxon>Embryophyta</taxon>
        <taxon>Tracheophyta</taxon>
        <taxon>Spermatophyta</taxon>
        <taxon>Magnoliopsida</taxon>
        <taxon>eudicotyledons</taxon>
        <taxon>Gunneridae</taxon>
        <taxon>Pentapetalae</taxon>
        <taxon>asterids</taxon>
        <taxon>lamiids</taxon>
        <taxon>Lamiales</taxon>
        <taxon>Oleaceae</taxon>
        <taxon>Forsythieae</taxon>
        <taxon>Forsythia</taxon>
    </lineage>
</organism>
<evidence type="ECO:0000313" key="7">
    <source>
        <dbReference type="EMBL" id="KAL2545451.1"/>
    </source>
</evidence>
<evidence type="ECO:0000313" key="8">
    <source>
        <dbReference type="Proteomes" id="UP001604277"/>
    </source>
</evidence>
<dbReference type="Pfam" id="PF12174">
    <property type="entry name" value="RST"/>
    <property type="match status" value="1"/>
</dbReference>
<feature type="domain" description="PARP catalytic" evidence="5">
    <location>
        <begin position="252"/>
        <end position="471"/>
    </location>
</feature>
<protein>
    <submittedName>
        <fullName evidence="7">Inactive poly [ADP-ribose] polymerase RCD1</fullName>
    </submittedName>
</protein>
<name>A0ABD1W7E9_9LAMI</name>
<keyword evidence="8" id="KW-1185">Reference proteome</keyword>
<dbReference type="Proteomes" id="UP001604277">
    <property type="component" value="Unassembled WGS sequence"/>
</dbReference>
<dbReference type="PANTHER" id="PTHR32263">
    <property type="entry name" value="INACTIVE POLY [ADP-RIBOSE] POLYMERASE SRO4-RELATED"/>
    <property type="match status" value="1"/>
</dbReference>
<evidence type="ECO:0000256" key="2">
    <source>
        <dbReference type="ARBA" id="ARBA00022473"/>
    </source>
</evidence>
<dbReference type="AlphaFoldDB" id="A0ABD1W7E9"/>
<evidence type="ECO:0000259" key="5">
    <source>
        <dbReference type="PROSITE" id="PS51059"/>
    </source>
</evidence>
<dbReference type="SUPFAM" id="SSF56399">
    <property type="entry name" value="ADP-ribosylation"/>
    <property type="match status" value="1"/>
</dbReference>